<keyword evidence="3" id="KW-1185">Reference proteome</keyword>
<sequence length="149" mass="15959">MKKMIKEKITKANQGDSFTMMGLKITVKQNAESSNGLISVLEQEVAPGAGSPPHICSKEDKIIYVVEGNFEVLLGDEAHGCTAGDTITIPRGTRHNFKNSGLQQGKILVTLTPGGHENFLRDLSHSLVQPGADKGVMKLIAEKHGVILG</sequence>
<dbReference type="EMBL" id="JBHULU010000006">
    <property type="protein sequence ID" value="MFD2513244.1"/>
    <property type="molecule type" value="Genomic_DNA"/>
</dbReference>
<dbReference type="Proteomes" id="UP001597544">
    <property type="component" value="Unassembled WGS sequence"/>
</dbReference>
<dbReference type="PANTHER" id="PTHR36440">
    <property type="entry name" value="PUTATIVE (AFU_ORTHOLOGUE AFUA_8G07350)-RELATED"/>
    <property type="match status" value="1"/>
</dbReference>
<reference evidence="3" key="1">
    <citation type="journal article" date="2019" name="Int. J. Syst. Evol. Microbiol.">
        <title>The Global Catalogue of Microorganisms (GCM) 10K type strain sequencing project: providing services to taxonomists for standard genome sequencing and annotation.</title>
        <authorList>
            <consortium name="The Broad Institute Genomics Platform"/>
            <consortium name="The Broad Institute Genome Sequencing Center for Infectious Disease"/>
            <person name="Wu L."/>
            <person name="Ma J."/>
        </authorList>
    </citation>
    <scope>NUCLEOTIDE SEQUENCE [LARGE SCALE GENOMIC DNA]</scope>
    <source>
        <strain evidence="3">KCTC 42498</strain>
    </source>
</reference>
<dbReference type="InterPro" id="IPR053146">
    <property type="entry name" value="QDO-like"/>
</dbReference>
<accession>A0ABW5IJQ5</accession>
<dbReference type="SUPFAM" id="SSF51182">
    <property type="entry name" value="RmlC-like cupins"/>
    <property type="match status" value="1"/>
</dbReference>
<organism evidence="2 3">
    <name type="scientific">Pontibacter locisalis</name>
    <dbReference type="NCBI Taxonomy" id="1719035"/>
    <lineage>
        <taxon>Bacteria</taxon>
        <taxon>Pseudomonadati</taxon>
        <taxon>Bacteroidota</taxon>
        <taxon>Cytophagia</taxon>
        <taxon>Cytophagales</taxon>
        <taxon>Hymenobacteraceae</taxon>
        <taxon>Pontibacter</taxon>
    </lineage>
</organism>
<dbReference type="Pfam" id="PF07883">
    <property type="entry name" value="Cupin_2"/>
    <property type="match status" value="1"/>
</dbReference>
<name>A0ABW5IJQ5_9BACT</name>
<dbReference type="InterPro" id="IPR011051">
    <property type="entry name" value="RmlC_Cupin_sf"/>
</dbReference>
<proteinExistence type="predicted"/>
<evidence type="ECO:0000313" key="3">
    <source>
        <dbReference type="Proteomes" id="UP001597544"/>
    </source>
</evidence>
<feature type="domain" description="Cupin type-2" evidence="1">
    <location>
        <begin position="42"/>
        <end position="109"/>
    </location>
</feature>
<dbReference type="InterPro" id="IPR013096">
    <property type="entry name" value="Cupin_2"/>
</dbReference>
<evidence type="ECO:0000259" key="1">
    <source>
        <dbReference type="Pfam" id="PF07883"/>
    </source>
</evidence>
<comment type="caution">
    <text evidence="2">The sequence shown here is derived from an EMBL/GenBank/DDBJ whole genome shotgun (WGS) entry which is preliminary data.</text>
</comment>
<evidence type="ECO:0000313" key="2">
    <source>
        <dbReference type="EMBL" id="MFD2513244.1"/>
    </source>
</evidence>
<protein>
    <submittedName>
        <fullName evidence="2">Cupin domain-containing protein</fullName>
    </submittedName>
</protein>
<dbReference type="Gene3D" id="2.60.120.10">
    <property type="entry name" value="Jelly Rolls"/>
    <property type="match status" value="1"/>
</dbReference>
<dbReference type="InterPro" id="IPR014710">
    <property type="entry name" value="RmlC-like_jellyroll"/>
</dbReference>
<gene>
    <name evidence="2" type="ORF">ACFSRY_05155</name>
</gene>
<dbReference type="PANTHER" id="PTHR36440:SF1">
    <property type="entry name" value="PUTATIVE (AFU_ORTHOLOGUE AFUA_8G07350)-RELATED"/>
    <property type="match status" value="1"/>
</dbReference>
<dbReference type="RefSeq" id="WP_377503722.1">
    <property type="nucleotide sequence ID" value="NZ_JBHULU010000006.1"/>
</dbReference>